<proteinExistence type="predicted"/>
<comment type="caution">
    <text evidence="1">The sequence shown here is derived from an EMBL/GenBank/DDBJ whole genome shotgun (WGS) entry which is preliminary data.</text>
</comment>
<gene>
    <name evidence="1" type="ORF">LCGC14_1151140</name>
</gene>
<evidence type="ECO:0000313" key="1">
    <source>
        <dbReference type="EMBL" id="KKM99118.1"/>
    </source>
</evidence>
<name>A0A0F9M0D2_9ZZZZ</name>
<sequence length="144" mass="16037">MLDLLDRTLVGLVTKQIDNPPAGSNLYWTSPQKTRILVHSIFFRLVTSADVADRRVTIEALHGSIAFSQAPAPGHQVASETLDYRFAPCILGIDESDDLSFMWAPISEHLYLEESHALGTNIINLDNTDQISAVTIRFYQALPR</sequence>
<dbReference type="AlphaFoldDB" id="A0A0F9M0D2"/>
<accession>A0A0F9M0D2</accession>
<dbReference type="EMBL" id="LAZR01005534">
    <property type="protein sequence ID" value="KKM99118.1"/>
    <property type="molecule type" value="Genomic_DNA"/>
</dbReference>
<reference evidence="1" key="1">
    <citation type="journal article" date="2015" name="Nature">
        <title>Complex archaea that bridge the gap between prokaryotes and eukaryotes.</title>
        <authorList>
            <person name="Spang A."/>
            <person name="Saw J.H."/>
            <person name="Jorgensen S.L."/>
            <person name="Zaremba-Niedzwiedzka K."/>
            <person name="Martijn J."/>
            <person name="Lind A.E."/>
            <person name="van Eijk R."/>
            <person name="Schleper C."/>
            <person name="Guy L."/>
            <person name="Ettema T.J."/>
        </authorList>
    </citation>
    <scope>NUCLEOTIDE SEQUENCE</scope>
</reference>
<organism evidence="1">
    <name type="scientific">marine sediment metagenome</name>
    <dbReference type="NCBI Taxonomy" id="412755"/>
    <lineage>
        <taxon>unclassified sequences</taxon>
        <taxon>metagenomes</taxon>
        <taxon>ecological metagenomes</taxon>
    </lineage>
</organism>
<protein>
    <submittedName>
        <fullName evidence="1">Uncharacterized protein</fullName>
    </submittedName>
</protein>